<sequence length="64" mass="7025">MFAAAALRVACPGRRRGADLRRQGALPGRVMMDGNGKRPGLRLAWQKLESVLKNVDTLCEMCLV</sequence>
<dbReference type="AlphaFoldDB" id="A0A1Q8QB89"/>
<protein>
    <submittedName>
        <fullName evidence="1">Uncharacterized protein</fullName>
    </submittedName>
</protein>
<gene>
    <name evidence="1" type="ORF">DSOL_5424</name>
</gene>
<organism evidence="1 2">
    <name type="scientific">Desulfosporosinus metallidurans</name>
    <dbReference type="NCBI Taxonomy" id="1888891"/>
    <lineage>
        <taxon>Bacteria</taxon>
        <taxon>Bacillati</taxon>
        <taxon>Bacillota</taxon>
        <taxon>Clostridia</taxon>
        <taxon>Eubacteriales</taxon>
        <taxon>Desulfitobacteriaceae</taxon>
        <taxon>Desulfosporosinus</taxon>
    </lineage>
</organism>
<reference evidence="1 2" key="1">
    <citation type="submission" date="2016-09" db="EMBL/GenBank/DDBJ databases">
        <title>Complete genome of Desulfosporosinus sp. OL.</title>
        <authorList>
            <person name="Mardanov A."/>
            <person name="Beletsky A."/>
            <person name="Panova A."/>
            <person name="Karnachuk O."/>
            <person name="Ravin N."/>
        </authorList>
    </citation>
    <scope>NUCLEOTIDE SEQUENCE [LARGE SCALE GENOMIC DNA]</scope>
    <source>
        <strain evidence="1 2">OL</strain>
    </source>
</reference>
<comment type="caution">
    <text evidence="1">The sequence shown here is derived from an EMBL/GenBank/DDBJ whole genome shotgun (WGS) entry which is preliminary data.</text>
</comment>
<proteinExistence type="predicted"/>
<accession>A0A1Q8QB89</accession>
<dbReference type="Proteomes" id="UP000186102">
    <property type="component" value="Unassembled WGS sequence"/>
</dbReference>
<keyword evidence="2" id="KW-1185">Reference proteome</keyword>
<evidence type="ECO:0000313" key="2">
    <source>
        <dbReference type="Proteomes" id="UP000186102"/>
    </source>
</evidence>
<name>A0A1Q8QB89_9FIRM</name>
<dbReference type="EMBL" id="MLBF01000182">
    <property type="protein sequence ID" value="OLN24608.1"/>
    <property type="molecule type" value="Genomic_DNA"/>
</dbReference>
<evidence type="ECO:0000313" key="1">
    <source>
        <dbReference type="EMBL" id="OLN24608.1"/>
    </source>
</evidence>